<dbReference type="EMBL" id="FXYH01000008">
    <property type="protein sequence ID" value="SMX42918.1"/>
    <property type="molecule type" value="Genomic_DNA"/>
</dbReference>
<dbReference type="AlphaFoldDB" id="A0A238KJM6"/>
<reference evidence="1 2" key="1">
    <citation type="submission" date="2017-05" db="EMBL/GenBank/DDBJ databases">
        <authorList>
            <person name="Song R."/>
            <person name="Chenine A.L."/>
            <person name="Ruprecht R.M."/>
        </authorList>
    </citation>
    <scope>NUCLEOTIDE SEQUENCE [LARGE SCALE GENOMIC DNA]</scope>
    <source>
        <strain evidence="1 2">CECT 8663</strain>
    </source>
</reference>
<gene>
    <name evidence="1" type="ORF">PEV8663_02530</name>
</gene>
<evidence type="ECO:0000313" key="2">
    <source>
        <dbReference type="Proteomes" id="UP000220836"/>
    </source>
</evidence>
<proteinExistence type="predicted"/>
<accession>A0A238KJM6</accession>
<dbReference type="OrthoDB" id="7274329at2"/>
<organism evidence="1 2">
    <name type="scientific">Pelagimonas varians</name>
    <dbReference type="NCBI Taxonomy" id="696760"/>
    <lineage>
        <taxon>Bacteria</taxon>
        <taxon>Pseudomonadati</taxon>
        <taxon>Pseudomonadota</taxon>
        <taxon>Alphaproteobacteria</taxon>
        <taxon>Rhodobacterales</taxon>
        <taxon>Roseobacteraceae</taxon>
        <taxon>Pelagimonas</taxon>
    </lineage>
</organism>
<dbReference type="Proteomes" id="UP000220836">
    <property type="component" value="Unassembled WGS sequence"/>
</dbReference>
<protein>
    <submittedName>
        <fullName evidence="1">Uncharacterized protein</fullName>
    </submittedName>
</protein>
<evidence type="ECO:0000313" key="1">
    <source>
        <dbReference type="EMBL" id="SMX42918.1"/>
    </source>
</evidence>
<dbReference type="PROSITE" id="PS51257">
    <property type="entry name" value="PROKAR_LIPOPROTEIN"/>
    <property type="match status" value="1"/>
</dbReference>
<name>A0A238KJM6_9RHOB</name>
<keyword evidence="2" id="KW-1185">Reference proteome</keyword>
<dbReference type="RefSeq" id="WP_141468091.1">
    <property type="nucleotide sequence ID" value="NZ_FXYH01000008.1"/>
</dbReference>
<sequence>MKFLSVAVLTVLLSGCFSSEVQYKQGVTSVQRSKDEAACTRQATAAYPVLIVKRRTPRRYVPGNRVCNAGKCYGRHAYWTGGDVYTVDANKSARAQAYRQCMGAQGYQSVALPNCTGATREAVLKSTQSRYPNLSSESCMVKMKDGSVKIYTPG</sequence>